<dbReference type="AlphaFoldDB" id="A0A9W6KBN8"/>
<evidence type="ECO:0000259" key="1">
    <source>
        <dbReference type="PROSITE" id="PS50075"/>
    </source>
</evidence>
<dbReference type="Pfam" id="PF00550">
    <property type="entry name" value="PP-binding"/>
    <property type="match status" value="1"/>
</dbReference>
<dbReference type="Proteomes" id="UP001143480">
    <property type="component" value="Unassembled WGS sequence"/>
</dbReference>
<keyword evidence="3" id="KW-1185">Reference proteome</keyword>
<dbReference type="PROSITE" id="PS50075">
    <property type="entry name" value="CARRIER"/>
    <property type="match status" value="1"/>
</dbReference>
<evidence type="ECO:0000313" key="2">
    <source>
        <dbReference type="EMBL" id="GLK99160.1"/>
    </source>
</evidence>
<dbReference type="EMBL" id="BSFP01000003">
    <property type="protein sequence ID" value="GLK99160.1"/>
    <property type="molecule type" value="Genomic_DNA"/>
</dbReference>
<reference evidence="2" key="1">
    <citation type="journal article" date="2014" name="Int. J. Syst. Evol. Microbiol.">
        <title>Complete genome sequence of Corynebacterium casei LMG S-19264T (=DSM 44701T), isolated from a smear-ripened cheese.</title>
        <authorList>
            <consortium name="US DOE Joint Genome Institute (JGI-PGF)"/>
            <person name="Walter F."/>
            <person name="Albersmeier A."/>
            <person name="Kalinowski J."/>
            <person name="Ruckert C."/>
        </authorList>
    </citation>
    <scope>NUCLEOTIDE SEQUENCE</scope>
    <source>
        <strain evidence="2">VKM Ac-1321</strain>
    </source>
</reference>
<name>A0A9W6KBN8_9ACTN</name>
<dbReference type="Gene3D" id="1.10.1200.10">
    <property type="entry name" value="ACP-like"/>
    <property type="match status" value="1"/>
</dbReference>
<dbReference type="RefSeq" id="WP_271188820.1">
    <property type="nucleotide sequence ID" value="NZ_BSFP01000003.1"/>
</dbReference>
<evidence type="ECO:0000313" key="3">
    <source>
        <dbReference type="Proteomes" id="UP001143480"/>
    </source>
</evidence>
<accession>A0A9W6KBN8</accession>
<sequence>MTDQWDDNFEATIRQSLPFLAPDVSLAPDVDLLALGLDSVRMVAVMVALENEYDVQFPDEVLTAETFATPGNLWRVVAALISVTETAG</sequence>
<gene>
    <name evidence="2" type="ORF">GCM10017581_009010</name>
</gene>
<dbReference type="InterPro" id="IPR036736">
    <property type="entry name" value="ACP-like_sf"/>
</dbReference>
<proteinExistence type="predicted"/>
<dbReference type="InterPro" id="IPR009081">
    <property type="entry name" value="PP-bd_ACP"/>
</dbReference>
<organism evidence="2 3">
    <name type="scientific">Dactylosporangium matsuzakiense</name>
    <dbReference type="NCBI Taxonomy" id="53360"/>
    <lineage>
        <taxon>Bacteria</taxon>
        <taxon>Bacillati</taxon>
        <taxon>Actinomycetota</taxon>
        <taxon>Actinomycetes</taxon>
        <taxon>Micromonosporales</taxon>
        <taxon>Micromonosporaceae</taxon>
        <taxon>Dactylosporangium</taxon>
    </lineage>
</organism>
<feature type="domain" description="Carrier" evidence="1">
    <location>
        <begin position="4"/>
        <end position="81"/>
    </location>
</feature>
<protein>
    <recommendedName>
        <fullName evidence="1">Carrier domain-containing protein</fullName>
    </recommendedName>
</protein>
<reference evidence="2" key="2">
    <citation type="submission" date="2023-01" db="EMBL/GenBank/DDBJ databases">
        <authorList>
            <person name="Sun Q."/>
            <person name="Evtushenko L."/>
        </authorList>
    </citation>
    <scope>NUCLEOTIDE SEQUENCE</scope>
    <source>
        <strain evidence="2">VKM Ac-1321</strain>
    </source>
</reference>
<dbReference type="SUPFAM" id="SSF47336">
    <property type="entry name" value="ACP-like"/>
    <property type="match status" value="1"/>
</dbReference>
<comment type="caution">
    <text evidence="2">The sequence shown here is derived from an EMBL/GenBank/DDBJ whole genome shotgun (WGS) entry which is preliminary data.</text>
</comment>